<evidence type="ECO:0000259" key="2">
    <source>
        <dbReference type="PROSITE" id="PS51352"/>
    </source>
</evidence>
<gene>
    <name evidence="3" type="ORF">EHO65_15220</name>
</gene>
<accession>A0A4R9H0M8</accession>
<proteinExistence type="predicted"/>
<dbReference type="InterPro" id="IPR012336">
    <property type="entry name" value="Thioredoxin-like_fold"/>
</dbReference>
<dbReference type="InterPro" id="IPR013766">
    <property type="entry name" value="Thioredoxin_domain"/>
</dbReference>
<feature type="signal peptide" evidence="1">
    <location>
        <begin position="1"/>
        <end position="19"/>
    </location>
</feature>
<name>A0A4R9H0M8_9LEPT</name>
<evidence type="ECO:0000313" key="4">
    <source>
        <dbReference type="Proteomes" id="UP000298097"/>
    </source>
</evidence>
<dbReference type="Pfam" id="PF13905">
    <property type="entry name" value="Thioredoxin_8"/>
    <property type="match status" value="1"/>
</dbReference>
<keyword evidence="4" id="KW-1185">Reference proteome</keyword>
<feature type="domain" description="Thioredoxin" evidence="2">
    <location>
        <begin position="21"/>
        <end position="168"/>
    </location>
</feature>
<dbReference type="SUPFAM" id="SSF52833">
    <property type="entry name" value="Thioredoxin-like"/>
    <property type="match status" value="1"/>
</dbReference>
<dbReference type="OrthoDB" id="9799347at2"/>
<dbReference type="InterPro" id="IPR036249">
    <property type="entry name" value="Thioredoxin-like_sf"/>
</dbReference>
<dbReference type="EMBL" id="RQEY01000019">
    <property type="protein sequence ID" value="TGK37860.1"/>
    <property type="molecule type" value="Genomic_DNA"/>
</dbReference>
<reference evidence="3" key="1">
    <citation type="journal article" date="2019" name="PLoS Negl. Trop. Dis.">
        <title>Revisiting the worldwide diversity of Leptospira species in the environment.</title>
        <authorList>
            <person name="Vincent A.T."/>
            <person name="Schiettekatte O."/>
            <person name="Bourhy P."/>
            <person name="Veyrier F.J."/>
            <person name="Picardeau M."/>
        </authorList>
    </citation>
    <scope>NUCLEOTIDE SEQUENCE [LARGE SCALE GENOMIC DNA]</scope>
    <source>
        <strain evidence="3">201800301</strain>
    </source>
</reference>
<dbReference type="AlphaFoldDB" id="A0A4R9H0M8"/>
<feature type="chain" id="PRO_5020729323" evidence="1">
    <location>
        <begin position="20"/>
        <end position="170"/>
    </location>
</feature>
<evidence type="ECO:0000313" key="3">
    <source>
        <dbReference type="EMBL" id="TGK37860.1"/>
    </source>
</evidence>
<dbReference type="Proteomes" id="UP000298097">
    <property type="component" value="Unassembled WGS sequence"/>
</dbReference>
<protein>
    <submittedName>
        <fullName evidence="3">TlpA family protein disulfide reductase</fullName>
    </submittedName>
</protein>
<organism evidence="3 4">
    <name type="scientific">Leptospira andrefontaineae</name>
    <dbReference type="NCBI Taxonomy" id="2484976"/>
    <lineage>
        <taxon>Bacteria</taxon>
        <taxon>Pseudomonadati</taxon>
        <taxon>Spirochaetota</taxon>
        <taxon>Spirochaetia</taxon>
        <taxon>Leptospirales</taxon>
        <taxon>Leptospiraceae</taxon>
        <taxon>Leptospira</taxon>
    </lineage>
</organism>
<keyword evidence="1" id="KW-0732">Signal</keyword>
<dbReference type="RefSeq" id="WP_135775420.1">
    <property type="nucleotide sequence ID" value="NZ_RQEY01000019.1"/>
</dbReference>
<comment type="caution">
    <text evidence="3">The sequence shown here is derived from an EMBL/GenBank/DDBJ whole genome shotgun (WGS) entry which is preliminary data.</text>
</comment>
<dbReference type="PROSITE" id="PS51352">
    <property type="entry name" value="THIOREDOXIN_2"/>
    <property type="match status" value="1"/>
</dbReference>
<evidence type="ECO:0000256" key="1">
    <source>
        <dbReference type="SAM" id="SignalP"/>
    </source>
</evidence>
<sequence>MKKILLVLISLVTFGNLSASPKDQYEIPNVPLYSLDLERKTLYQELNQIPEEDLVILNFTSSDCPPCKEEVPNLLEYSKKWNGSHPKTKLHLWIVFVGDDPNSVSKLANELGIKKQASLYFDSLQTSMRILEFPGTPTTIVVNKKKVLFKEYGYNEENWSKMISILENRK</sequence>
<dbReference type="Gene3D" id="3.40.30.10">
    <property type="entry name" value="Glutaredoxin"/>
    <property type="match status" value="1"/>
</dbReference>